<name>A0ABT7L9D2_9BACI</name>
<evidence type="ECO:0000313" key="2">
    <source>
        <dbReference type="EMBL" id="MDL4842473.1"/>
    </source>
</evidence>
<reference evidence="2 3" key="1">
    <citation type="submission" date="2023-06" db="EMBL/GenBank/DDBJ databases">
        <title>Aquibacillus rhizosphaerae LR5S19.</title>
        <authorList>
            <person name="Sun J.-Q."/>
        </authorList>
    </citation>
    <scope>NUCLEOTIDE SEQUENCE [LARGE SCALE GENOMIC DNA]</scope>
    <source>
        <strain evidence="2 3">LR5S19</strain>
    </source>
</reference>
<organism evidence="2 3">
    <name type="scientific">Aquibacillus rhizosphaerae</name>
    <dbReference type="NCBI Taxonomy" id="3051431"/>
    <lineage>
        <taxon>Bacteria</taxon>
        <taxon>Bacillati</taxon>
        <taxon>Bacillota</taxon>
        <taxon>Bacilli</taxon>
        <taxon>Bacillales</taxon>
        <taxon>Bacillaceae</taxon>
        <taxon>Aquibacillus</taxon>
    </lineage>
</organism>
<keyword evidence="3" id="KW-1185">Reference proteome</keyword>
<dbReference type="EMBL" id="JASTZU010000058">
    <property type="protein sequence ID" value="MDL4842473.1"/>
    <property type="molecule type" value="Genomic_DNA"/>
</dbReference>
<evidence type="ECO:0000256" key="1">
    <source>
        <dbReference type="SAM" id="Phobius"/>
    </source>
</evidence>
<dbReference type="Proteomes" id="UP001235343">
    <property type="component" value="Unassembled WGS sequence"/>
</dbReference>
<proteinExistence type="predicted"/>
<sequence length="55" mass="6118">MDTNKYLLTNNFIQLYMVNSGGVGLIIPGKVLVDGRGLEEPRNVVLENDNHIGLY</sequence>
<protein>
    <submittedName>
        <fullName evidence="2">Uncharacterized protein</fullName>
    </submittedName>
</protein>
<keyword evidence="1" id="KW-0472">Membrane</keyword>
<accession>A0ABT7L9D2</accession>
<keyword evidence="1" id="KW-0812">Transmembrane</keyword>
<feature type="transmembrane region" description="Helical" evidence="1">
    <location>
        <begin position="12"/>
        <end position="33"/>
    </location>
</feature>
<dbReference type="RefSeq" id="WP_285933744.1">
    <property type="nucleotide sequence ID" value="NZ_JASTZU010000058.1"/>
</dbReference>
<comment type="caution">
    <text evidence="2">The sequence shown here is derived from an EMBL/GenBank/DDBJ whole genome shotgun (WGS) entry which is preliminary data.</text>
</comment>
<gene>
    <name evidence="2" type="ORF">QQS35_18725</name>
</gene>
<evidence type="ECO:0000313" key="3">
    <source>
        <dbReference type="Proteomes" id="UP001235343"/>
    </source>
</evidence>
<keyword evidence="1" id="KW-1133">Transmembrane helix</keyword>